<dbReference type="OrthoDB" id="664222at2"/>
<proteinExistence type="predicted"/>
<feature type="binding site" evidence="1">
    <location>
        <position position="134"/>
    </location>
    <ligand>
        <name>a divalent metal cation</name>
        <dbReference type="ChEBI" id="CHEBI:60240"/>
        <label>2</label>
    </ligand>
</feature>
<sequence length="220" mass="24689">MLVPFFDIHAHRGAPHSAGASVIYNVLPLHEKPTSVNTWISIGLHPWYLTEENLEPQMDVLADRISDTRVKLVGECGFDRLRGPAMPIQQAAFERQAVLAVRHNKPMIIHCVRAFDELQSYGKRYAAKVPMIVHGFNKSPALAGQLLRQGFYLSFGAAIMEETSNAAKTIRQIAPPFFLETDDSGVNIQAIYEQAAFLRKMALDDLKDIIFASWKKIQLT</sequence>
<dbReference type="EMBL" id="FUYS01000004">
    <property type="protein sequence ID" value="SKB57355.1"/>
    <property type="molecule type" value="Genomic_DNA"/>
</dbReference>
<organism evidence="2 3">
    <name type="scientific">Parapedobacter luteus</name>
    <dbReference type="NCBI Taxonomy" id="623280"/>
    <lineage>
        <taxon>Bacteria</taxon>
        <taxon>Pseudomonadati</taxon>
        <taxon>Bacteroidota</taxon>
        <taxon>Sphingobacteriia</taxon>
        <taxon>Sphingobacteriales</taxon>
        <taxon>Sphingobacteriaceae</taxon>
        <taxon>Parapedobacter</taxon>
    </lineage>
</organism>
<dbReference type="Gene3D" id="3.20.20.140">
    <property type="entry name" value="Metal-dependent hydrolases"/>
    <property type="match status" value="1"/>
</dbReference>
<accession>A0A1T5CCZ8</accession>
<feature type="binding site" evidence="1">
    <location>
        <position position="110"/>
    </location>
    <ligand>
        <name>a divalent metal cation</name>
        <dbReference type="ChEBI" id="CHEBI:60240"/>
        <label>2</label>
    </ligand>
</feature>
<name>A0A1T5CCZ8_9SPHI</name>
<dbReference type="STRING" id="623280.SAMN05660226_02098"/>
<dbReference type="SUPFAM" id="SSF51556">
    <property type="entry name" value="Metallo-dependent hydrolases"/>
    <property type="match status" value="1"/>
</dbReference>
<protein>
    <submittedName>
        <fullName evidence="2">TatD DNase family protein</fullName>
    </submittedName>
</protein>
<keyword evidence="1" id="KW-0479">Metal-binding</keyword>
<dbReference type="GO" id="GO:0046872">
    <property type="term" value="F:metal ion binding"/>
    <property type="evidence" value="ECO:0007669"/>
    <property type="project" value="UniProtKB-KW"/>
</dbReference>
<dbReference type="PANTHER" id="PTHR47176:SF1">
    <property type="entry name" value="OS04G0577500 PROTEIN"/>
    <property type="match status" value="1"/>
</dbReference>
<feature type="binding site" evidence="1">
    <location>
        <position position="182"/>
    </location>
    <ligand>
        <name>a divalent metal cation</name>
        <dbReference type="ChEBI" id="CHEBI:60240"/>
        <label>1</label>
    </ligand>
</feature>
<evidence type="ECO:0000256" key="1">
    <source>
        <dbReference type="PIRSR" id="PIRSR005902-1"/>
    </source>
</evidence>
<dbReference type="GO" id="GO:0016788">
    <property type="term" value="F:hydrolase activity, acting on ester bonds"/>
    <property type="evidence" value="ECO:0007669"/>
    <property type="project" value="InterPro"/>
</dbReference>
<dbReference type="Proteomes" id="UP000190541">
    <property type="component" value="Unassembled WGS sequence"/>
</dbReference>
<keyword evidence="3" id="KW-1185">Reference proteome</keyword>
<dbReference type="InterPro" id="IPR032466">
    <property type="entry name" value="Metal_Hydrolase"/>
</dbReference>
<dbReference type="Pfam" id="PF01026">
    <property type="entry name" value="TatD_DNase"/>
    <property type="match status" value="1"/>
</dbReference>
<dbReference type="InterPro" id="IPR001130">
    <property type="entry name" value="TatD-like"/>
</dbReference>
<feature type="binding site" evidence="1">
    <location>
        <position position="75"/>
    </location>
    <ligand>
        <name>a divalent metal cation</name>
        <dbReference type="ChEBI" id="CHEBI:60240"/>
        <label>1</label>
    </ligand>
</feature>
<evidence type="ECO:0000313" key="2">
    <source>
        <dbReference type="EMBL" id="SKB57355.1"/>
    </source>
</evidence>
<reference evidence="2" key="1">
    <citation type="submission" date="2017-02" db="EMBL/GenBank/DDBJ databases">
        <authorList>
            <person name="Peterson S.W."/>
        </authorList>
    </citation>
    <scope>NUCLEOTIDE SEQUENCE [LARGE SCALE GENOMIC DNA]</scope>
    <source>
        <strain evidence="2">DSM 22899</strain>
    </source>
</reference>
<dbReference type="AlphaFoldDB" id="A0A1T5CCZ8"/>
<dbReference type="PANTHER" id="PTHR47176">
    <property type="entry name" value="OSJNBA0020J04.13 PROTEIN"/>
    <property type="match status" value="1"/>
</dbReference>
<evidence type="ECO:0000313" key="3">
    <source>
        <dbReference type="Proteomes" id="UP000190541"/>
    </source>
</evidence>
<gene>
    <name evidence="2" type="ORF">SAMN05660226_02098</name>
</gene>